<evidence type="ECO:0000313" key="3">
    <source>
        <dbReference type="Proteomes" id="UP000264217"/>
    </source>
</evidence>
<dbReference type="PROSITE" id="PS51257">
    <property type="entry name" value="PROKAR_LIPOPROTEIN"/>
    <property type="match status" value="1"/>
</dbReference>
<reference evidence="2 3" key="1">
    <citation type="submission" date="2018-08" db="EMBL/GenBank/DDBJ databases">
        <title>Mucilaginibacter sp. MYSH2.</title>
        <authorList>
            <person name="Seo T."/>
        </authorList>
    </citation>
    <scope>NUCLEOTIDE SEQUENCE [LARGE SCALE GENOMIC DNA]</scope>
    <source>
        <strain evidence="2 3">MYSH2</strain>
    </source>
</reference>
<gene>
    <name evidence="2" type="ORF">D0C36_06135</name>
</gene>
<dbReference type="Proteomes" id="UP000264217">
    <property type="component" value="Unassembled WGS sequence"/>
</dbReference>
<keyword evidence="1" id="KW-0732">Signal</keyword>
<comment type="caution">
    <text evidence="2">The sequence shown here is derived from an EMBL/GenBank/DDBJ whole genome shotgun (WGS) entry which is preliminary data.</text>
</comment>
<evidence type="ECO:0008006" key="4">
    <source>
        <dbReference type="Google" id="ProtNLM"/>
    </source>
</evidence>
<name>A0A372NYB7_9SPHI</name>
<feature type="signal peptide" evidence="1">
    <location>
        <begin position="1"/>
        <end position="22"/>
    </location>
</feature>
<protein>
    <recommendedName>
        <fullName evidence="4">DUF306 domain-containing protein</fullName>
    </recommendedName>
</protein>
<sequence length="152" mass="16148">MKRLRYLIPVLLGAALTSGCLKTTEAPPVLDPDGTFAGEFRLISKKSNKTTIDTVKANIKLSLSQATARYSVTGDTAVIHAGSKGRWGTTSQAIGFADSTLSAANAAKNAPIVNGKAHLHGTYLYVYNGSILQMKTVIGDSVAFEYDLKKVN</sequence>
<dbReference type="OrthoDB" id="794725at2"/>
<keyword evidence="3" id="KW-1185">Reference proteome</keyword>
<evidence type="ECO:0000313" key="2">
    <source>
        <dbReference type="EMBL" id="RFZ95103.1"/>
    </source>
</evidence>
<dbReference type="EMBL" id="QWDC01000001">
    <property type="protein sequence ID" value="RFZ95103.1"/>
    <property type="molecule type" value="Genomic_DNA"/>
</dbReference>
<dbReference type="AlphaFoldDB" id="A0A372NYB7"/>
<dbReference type="RefSeq" id="WP_117390660.1">
    <property type="nucleotide sequence ID" value="NZ_QWDC01000001.1"/>
</dbReference>
<organism evidence="2 3">
    <name type="scientific">Mucilaginibacter conchicola</name>
    <dbReference type="NCBI Taxonomy" id="2303333"/>
    <lineage>
        <taxon>Bacteria</taxon>
        <taxon>Pseudomonadati</taxon>
        <taxon>Bacteroidota</taxon>
        <taxon>Sphingobacteriia</taxon>
        <taxon>Sphingobacteriales</taxon>
        <taxon>Sphingobacteriaceae</taxon>
        <taxon>Mucilaginibacter</taxon>
    </lineage>
</organism>
<proteinExistence type="predicted"/>
<evidence type="ECO:0000256" key="1">
    <source>
        <dbReference type="SAM" id="SignalP"/>
    </source>
</evidence>
<feature type="chain" id="PRO_5016687330" description="DUF306 domain-containing protein" evidence="1">
    <location>
        <begin position="23"/>
        <end position="152"/>
    </location>
</feature>
<accession>A0A372NYB7</accession>